<evidence type="ECO:0000256" key="1">
    <source>
        <dbReference type="ARBA" id="ARBA00008791"/>
    </source>
</evidence>
<dbReference type="RefSeq" id="WP_343897256.1">
    <property type="nucleotide sequence ID" value="NZ_BAAAFZ010000067.1"/>
</dbReference>
<proteinExistence type="inferred from homology"/>
<dbReference type="CDD" id="cd00293">
    <property type="entry name" value="USP-like"/>
    <property type="match status" value="1"/>
</dbReference>
<reference evidence="4" key="1">
    <citation type="journal article" date="2019" name="Int. J. Syst. Evol. Microbiol.">
        <title>The Global Catalogue of Microorganisms (GCM) 10K type strain sequencing project: providing services to taxonomists for standard genome sequencing and annotation.</title>
        <authorList>
            <consortium name="The Broad Institute Genomics Platform"/>
            <consortium name="The Broad Institute Genome Sequencing Center for Infectious Disease"/>
            <person name="Wu L."/>
            <person name="Ma J."/>
        </authorList>
    </citation>
    <scope>NUCLEOTIDE SEQUENCE [LARGE SCALE GENOMIC DNA]</scope>
    <source>
        <strain evidence="4">JCM 9933</strain>
    </source>
</reference>
<dbReference type="Proteomes" id="UP001501588">
    <property type="component" value="Unassembled WGS sequence"/>
</dbReference>
<accession>A0ABP3R1F7</accession>
<dbReference type="SUPFAM" id="SSF52402">
    <property type="entry name" value="Adenine nucleotide alpha hydrolases-like"/>
    <property type="match status" value="2"/>
</dbReference>
<comment type="caution">
    <text evidence="3">The sequence shown here is derived from an EMBL/GenBank/DDBJ whole genome shotgun (WGS) entry which is preliminary data.</text>
</comment>
<dbReference type="InterPro" id="IPR006016">
    <property type="entry name" value="UspA"/>
</dbReference>
<organism evidence="3 4">
    <name type="scientific">Craurococcus roseus</name>
    <dbReference type="NCBI Taxonomy" id="77585"/>
    <lineage>
        <taxon>Bacteria</taxon>
        <taxon>Pseudomonadati</taxon>
        <taxon>Pseudomonadota</taxon>
        <taxon>Alphaproteobacteria</taxon>
        <taxon>Acetobacterales</taxon>
        <taxon>Acetobacteraceae</taxon>
        <taxon>Craurococcus</taxon>
    </lineage>
</organism>
<name>A0ABP3R1F7_9PROT</name>
<dbReference type="PANTHER" id="PTHR46268">
    <property type="entry name" value="STRESS RESPONSE PROTEIN NHAX"/>
    <property type="match status" value="1"/>
</dbReference>
<feature type="domain" description="UspA" evidence="2">
    <location>
        <begin position="156"/>
        <end position="279"/>
    </location>
</feature>
<sequence>MGYAALMVHVEPDDAAEPRIRLAADLADRFEAALIGFAGATVMPPPVTAPVLGPGVAVEVLEAEQRRVEAGLRAAHERFRTIAERDGRRTGWRSFLDHPAAALAREARAADLLIGGRGGGAFGLGRDQTVDAGDLLMRAGRPVLVVPPGVAVLEARRVLVAWKDTREARRAVADALPLLADAEEVLVVEAVPDEAGDREAATRRTGDVAALLERHGATARGETLESHAGRAVADALLRAAERHGADLVVAGGYGHARLREWAFGGVTRDLLARCPVCCLLSH</sequence>
<dbReference type="Gene3D" id="3.40.50.12370">
    <property type="match status" value="1"/>
</dbReference>
<dbReference type="EMBL" id="BAAAFZ010000067">
    <property type="protein sequence ID" value="GAA0598530.1"/>
    <property type="molecule type" value="Genomic_DNA"/>
</dbReference>
<dbReference type="PANTHER" id="PTHR46268:SF15">
    <property type="entry name" value="UNIVERSAL STRESS PROTEIN HP_0031"/>
    <property type="match status" value="1"/>
</dbReference>
<gene>
    <name evidence="3" type="ORF">GCM10009416_40890</name>
</gene>
<keyword evidence="4" id="KW-1185">Reference proteome</keyword>
<evidence type="ECO:0000313" key="4">
    <source>
        <dbReference type="Proteomes" id="UP001501588"/>
    </source>
</evidence>
<dbReference type="Pfam" id="PF00582">
    <property type="entry name" value="Usp"/>
    <property type="match status" value="1"/>
</dbReference>
<evidence type="ECO:0000313" key="3">
    <source>
        <dbReference type="EMBL" id="GAA0598530.1"/>
    </source>
</evidence>
<comment type="similarity">
    <text evidence="1">Belongs to the universal stress protein A family.</text>
</comment>
<protein>
    <submittedName>
        <fullName evidence="3">Universal stress protein</fullName>
    </submittedName>
</protein>
<evidence type="ECO:0000259" key="2">
    <source>
        <dbReference type="Pfam" id="PF00582"/>
    </source>
</evidence>